<feature type="region of interest" description="Disordered" evidence="1">
    <location>
        <begin position="20"/>
        <end position="64"/>
    </location>
</feature>
<dbReference type="AlphaFoldDB" id="A0AA41X727"/>
<dbReference type="EMBL" id="JANCLT010000003">
    <property type="protein sequence ID" value="MCP8968388.1"/>
    <property type="molecule type" value="Genomic_DNA"/>
</dbReference>
<dbReference type="Proteomes" id="UP001156102">
    <property type="component" value="Unassembled WGS sequence"/>
</dbReference>
<feature type="compositionally biased region" description="Basic and acidic residues" evidence="1">
    <location>
        <begin position="22"/>
        <end position="31"/>
    </location>
</feature>
<accession>A0AA41X727</accession>
<evidence type="ECO:0000256" key="1">
    <source>
        <dbReference type="SAM" id="MobiDB-lite"/>
    </source>
</evidence>
<reference evidence="3" key="1">
    <citation type="submission" date="2022-07" db="EMBL/GenBank/DDBJ databases">
        <authorList>
            <person name="Li W.-J."/>
            <person name="Deng Q.-Q."/>
        </authorList>
    </citation>
    <scope>NUCLEOTIDE SEQUENCE</scope>
    <source>
        <strain evidence="3">SYSU M60031</strain>
    </source>
</reference>
<evidence type="ECO:0000256" key="2">
    <source>
        <dbReference type="SAM" id="SignalP"/>
    </source>
</evidence>
<gene>
    <name evidence="3" type="ORF">NK662_07505</name>
</gene>
<feature type="signal peptide" evidence="2">
    <location>
        <begin position="1"/>
        <end position="21"/>
    </location>
</feature>
<organism evidence="3 4">
    <name type="scientific">Ectobacillus ponti</name>
    <dbReference type="NCBI Taxonomy" id="2961894"/>
    <lineage>
        <taxon>Bacteria</taxon>
        <taxon>Bacillati</taxon>
        <taxon>Bacillota</taxon>
        <taxon>Bacilli</taxon>
        <taxon>Bacillales</taxon>
        <taxon>Bacillaceae</taxon>
        <taxon>Ectobacillus</taxon>
    </lineage>
</organism>
<proteinExistence type="predicted"/>
<dbReference type="PROSITE" id="PS51257">
    <property type="entry name" value="PROKAR_LIPOPROTEIN"/>
    <property type="match status" value="1"/>
</dbReference>
<comment type="caution">
    <text evidence="3">The sequence shown here is derived from an EMBL/GenBank/DDBJ whole genome shotgun (WGS) entry which is preliminary data.</text>
</comment>
<evidence type="ECO:0000313" key="3">
    <source>
        <dbReference type="EMBL" id="MCP8968388.1"/>
    </source>
</evidence>
<name>A0AA41X727_9BACI</name>
<protein>
    <submittedName>
        <fullName evidence="3">Uncharacterized protein</fullName>
    </submittedName>
</protein>
<sequence>MRILRTAILLGLLLTAACSQEKPQHSTKSDPTEPAPAQETKKTAPQKQGPSYTVLQDSGTSNMEQRTIHIQTSQTSNDQLRLLAESIQEAYTGKGFDSVHLLIYEQAGAEPVANCYMAYTDKGASLCGLDKAGTYRLETAEK</sequence>
<dbReference type="RefSeq" id="WP_254758301.1">
    <property type="nucleotide sequence ID" value="NZ_JANCLT010000003.1"/>
</dbReference>
<evidence type="ECO:0000313" key="4">
    <source>
        <dbReference type="Proteomes" id="UP001156102"/>
    </source>
</evidence>
<keyword evidence="4" id="KW-1185">Reference proteome</keyword>
<feature type="compositionally biased region" description="Polar residues" evidence="1">
    <location>
        <begin position="43"/>
        <end position="64"/>
    </location>
</feature>
<feature type="chain" id="PRO_5041414170" evidence="2">
    <location>
        <begin position="22"/>
        <end position="142"/>
    </location>
</feature>
<keyword evidence="2" id="KW-0732">Signal</keyword>